<protein>
    <submittedName>
        <fullName evidence="2">Uncharacterized protein</fullName>
    </submittedName>
</protein>
<dbReference type="Proteomes" id="UP001305521">
    <property type="component" value="Chromosome"/>
</dbReference>
<proteinExistence type="predicted"/>
<gene>
    <name evidence="2" type="ORF">R9Z33_19265</name>
</gene>
<organism evidence="2 3">
    <name type="scientific">Sediminicoccus rosea</name>
    <dbReference type="NCBI Taxonomy" id="1225128"/>
    <lineage>
        <taxon>Bacteria</taxon>
        <taxon>Pseudomonadati</taxon>
        <taxon>Pseudomonadota</taxon>
        <taxon>Alphaproteobacteria</taxon>
        <taxon>Acetobacterales</taxon>
        <taxon>Roseomonadaceae</taxon>
        <taxon>Sediminicoccus</taxon>
    </lineage>
</organism>
<keyword evidence="1" id="KW-0732">Signal</keyword>
<dbReference type="InterPro" id="IPR006311">
    <property type="entry name" value="TAT_signal"/>
</dbReference>
<evidence type="ECO:0000313" key="2">
    <source>
        <dbReference type="EMBL" id="WPB84224.1"/>
    </source>
</evidence>
<evidence type="ECO:0000313" key="3">
    <source>
        <dbReference type="Proteomes" id="UP001305521"/>
    </source>
</evidence>
<dbReference type="PROSITE" id="PS51318">
    <property type="entry name" value="TAT"/>
    <property type="match status" value="1"/>
</dbReference>
<dbReference type="RefSeq" id="WP_318648180.1">
    <property type="nucleotide sequence ID" value="NZ_CP137852.1"/>
</dbReference>
<sequence length="149" mass="16082">MLRRRSFLPALSGLLATPAILAAPALAQPRQGPPHEWMFGSWTGGIFPAVDTEGPGCFGNVALIVMRDLIMRVSSLDYAYRQRAIESVAVTPDGLEFRLIPVGGRPVPEIGFGCDGNPNLLRVSRRGPDEVLLPGCVEFPGALRRCKTV</sequence>
<feature type="signal peptide" evidence="1">
    <location>
        <begin position="1"/>
        <end position="27"/>
    </location>
</feature>
<feature type="chain" id="PRO_5045191158" evidence="1">
    <location>
        <begin position="28"/>
        <end position="149"/>
    </location>
</feature>
<evidence type="ECO:0000256" key="1">
    <source>
        <dbReference type="SAM" id="SignalP"/>
    </source>
</evidence>
<reference evidence="2 3" key="1">
    <citation type="submission" date="2023-11" db="EMBL/GenBank/DDBJ databases">
        <title>Arctic aerobic anoxygenic photoheterotroph Sediminicoccus rosea KRV36 adapts its photosynthesis to long days of polar summer.</title>
        <authorList>
            <person name="Tomasch J."/>
            <person name="Kopejtka K."/>
            <person name="Bily T."/>
            <person name="Gardiner A.T."/>
            <person name="Gardian Z."/>
            <person name="Shivaramu S."/>
            <person name="Koblizek M."/>
            <person name="Engelhardt F."/>
            <person name="Kaftan D."/>
        </authorList>
    </citation>
    <scope>NUCLEOTIDE SEQUENCE [LARGE SCALE GENOMIC DNA]</scope>
    <source>
        <strain evidence="2 3">R-30</strain>
    </source>
</reference>
<dbReference type="EMBL" id="CP137852">
    <property type="protein sequence ID" value="WPB84224.1"/>
    <property type="molecule type" value="Genomic_DNA"/>
</dbReference>
<accession>A0ABZ0PET6</accession>
<keyword evidence="3" id="KW-1185">Reference proteome</keyword>
<name>A0ABZ0PET6_9PROT</name>